<gene>
    <name evidence="1" type="ORF">B0188_00350</name>
</gene>
<dbReference type="EMBL" id="MUYB01000001">
    <property type="protein sequence ID" value="OOS07565.1"/>
    <property type="molecule type" value="Genomic_DNA"/>
</dbReference>
<sequence length="180" mass="20745">MNLTFFLQANNQFGQFLQLSLLKRLGLLAALCLLLLCYPCWSLWQQHLSYQQKALQLQQISAELQHQQRLIASLKQRQQQQLLTPQITTKVAQLDQQLQRSKHHIHILSSQWKFDQGAILQLEVESYFAGLVSFLDSFLAVDDVALLTLEIKRNEGALGNITSRLEFGLQQREQIEGKTE</sequence>
<dbReference type="AlphaFoldDB" id="A0A1T0BBQ6"/>
<dbReference type="OrthoDB" id="5678912at2"/>
<evidence type="ECO:0000313" key="2">
    <source>
        <dbReference type="Proteomes" id="UP000190023"/>
    </source>
</evidence>
<comment type="caution">
    <text evidence="1">The sequence shown here is derived from an EMBL/GenBank/DDBJ whole genome shotgun (WGS) entry which is preliminary data.</text>
</comment>
<organism evidence="1 2">
    <name type="scientific">[Haemophilus] felis</name>
    <dbReference type="NCBI Taxonomy" id="123822"/>
    <lineage>
        <taxon>Bacteria</taxon>
        <taxon>Pseudomonadati</taxon>
        <taxon>Pseudomonadota</taxon>
        <taxon>Gammaproteobacteria</taxon>
        <taxon>Pasteurellales</taxon>
        <taxon>Pasteurellaceae</taxon>
    </lineage>
</organism>
<reference evidence="1 2" key="1">
    <citation type="submission" date="2017-02" db="EMBL/GenBank/DDBJ databases">
        <title>Draft genome sequence of Haemophilus felis CCUG 31170 type strain.</title>
        <authorList>
            <person name="Engstrom-Jakobsson H."/>
            <person name="Salva-Serra F."/>
            <person name="Thorell K."/>
            <person name="Gonzales-Siles L."/>
            <person name="Karlsson R."/>
            <person name="Boulund F."/>
            <person name="Engstrand L."/>
            <person name="Kristiansson E."/>
            <person name="Moore E."/>
        </authorList>
    </citation>
    <scope>NUCLEOTIDE SEQUENCE [LARGE SCALE GENOMIC DNA]</scope>
    <source>
        <strain evidence="1 2">CCUG 31170</strain>
    </source>
</reference>
<name>A0A1T0BBQ6_9PAST</name>
<dbReference type="Proteomes" id="UP000190023">
    <property type="component" value="Unassembled WGS sequence"/>
</dbReference>
<proteinExistence type="predicted"/>
<evidence type="ECO:0008006" key="3">
    <source>
        <dbReference type="Google" id="ProtNLM"/>
    </source>
</evidence>
<protein>
    <recommendedName>
        <fullName evidence="3">Competence protein C</fullName>
    </recommendedName>
</protein>
<keyword evidence="2" id="KW-1185">Reference proteome</keyword>
<evidence type="ECO:0000313" key="1">
    <source>
        <dbReference type="EMBL" id="OOS07565.1"/>
    </source>
</evidence>
<dbReference type="STRING" id="123822.B0188_00350"/>
<accession>A0A1T0BBQ6</accession>